<dbReference type="Pfam" id="PF04818">
    <property type="entry name" value="CID"/>
    <property type="match status" value="1"/>
</dbReference>
<dbReference type="PROSITE" id="PS51391">
    <property type="entry name" value="CID"/>
    <property type="match status" value="1"/>
</dbReference>
<dbReference type="AlphaFoldDB" id="A0AAN8V428"/>
<evidence type="ECO:0000256" key="1">
    <source>
        <dbReference type="ARBA" id="ARBA00022664"/>
    </source>
</evidence>
<sequence>MLLKMELCIKTLSHWCIFHRSKAELVVRTWDKQFHDSEMAQKVPLLYLANDILQNSKRKGNEFVNEFWKVLPPALKDVIDKGDDHGMNVVSRLKLTIGGTSEKIVSAFHLCGNGETDVAASRNTSGVVSAFHLVLSDQTNEESEMSKCQSAVHHVWKLEKDVDVACFQGNYITEGTKDLAKELEDEENILRQRIEKLKSVEAIMLALVTQLKEALHEQESELENVRTQMQVAQAQAEEASSMQKRLNDENYVASVNSTATPQEDANAKREQAPKKSAAATAAEVADKLAASTSSQYIMTSVLSTFAAEEAKNADPNSFLSAQPLPVPPSNAYQMVLLPQPTIQNPASTAQTQYHVLPNPPSQQFVQPSGVLSPYGYGTVPSLPPGPPPPPPPHMISPMMPLQMNQPQPVQLTTPVQMPQQPMQITQQQPIPLVQQPPAAPSFGSLQPPVLFYGHPPSQ</sequence>
<dbReference type="InterPro" id="IPR006569">
    <property type="entry name" value="CID_dom"/>
</dbReference>
<keyword evidence="2" id="KW-0175">Coiled coil</keyword>
<dbReference type="Proteomes" id="UP001370490">
    <property type="component" value="Unassembled WGS sequence"/>
</dbReference>
<feature type="coiled-coil region" evidence="2">
    <location>
        <begin position="180"/>
        <end position="249"/>
    </location>
</feature>
<name>A0AAN8V428_9MAGN</name>
<dbReference type="PANTHER" id="PTHR12460">
    <property type="entry name" value="CYCLIN-DEPENDENT KINASE INHIBITOR-RELATED PROTEIN"/>
    <property type="match status" value="1"/>
</dbReference>
<dbReference type="Gene3D" id="1.25.40.90">
    <property type="match status" value="1"/>
</dbReference>
<evidence type="ECO:0000313" key="5">
    <source>
        <dbReference type="EMBL" id="KAK6922961.1"/>
    </source>
</evidence>
<dbReference type="GO" id="GO:0000993">
    <property type="term" value="F:RNA polymerase II complex binding"/>
    <property type="evidence" value="ECO:0007669"/>
    <property type="project" value="TreeGrafter"/>
</dbReference>
<feature type="domain" description="CID" evidence="4">
    <location>
        <begin position="1"/>
        <end position="139"/>
    </location>
</feature>
<comment type="caution">
    <text evidence="5">The sequence shown here is derived from an EMBL/GenBank/DDBJ whole genome shotgun (WGS) entry which is preliminary data.</text>
</comment>
<reference evidence="5 6" key="1">
    <citation type="submission" date="2023-12" db="EMBL/GenBank/DDBJ databases">
        <title>A high-quality genome assembly for Dillenia turbinata (Dilleniales).</title>
        <authorList>
            <person name="Chanderbali A."/>
        </authorList>
    </citation>
    <scope>NUCLEOTIDE SEQUENCE [LARGE SCALE GENOMIC DNA]</scope>
    <source>
        <strain evidence="5">LSX21</strain>
        <tissue evidence="5">Leaf</tissue>
    </source>
</reference>
<feature type="compositionally biased region" description="Low complexity" evidence="3">
    <location>
        <begin position="414"/>
        <end position="436"/>
    </location>
</feature>
<dbReference type="EMBL" id="JBAMMX010000018">
    <property type="protein sequence ID" value="KAK6922961.1"/>
    <property type="molecule type" value="Genomic_DNA"/>
</dbReference>
<evidence type="ECO:0000256" key="2">
    <source>
        <dbReference type="SAM" id="Coils"/>
    </source>
</evidence>
<protein>
    <submittedName>
        <fullName evidence="5">CID domain</fullName>
    </submittedName>
</protein>
<accession>A0AAN8V428</accession>
<organism evidence="5 6">
    <name type="scientific">Dillenia turbinata</name>
    <dbReference type="NCBI Taxonomy" id="194707"/>
    <lineage>
        <taxon>Eukaryota</taxon>
        <taxon>Viridiplantae</taxon>
        <taxon>Streptophyta</taxon>
        <taxon>Embryophyta</taxon>
        <taxon>Tracheophyta</taxon>
        <taxon>Spermatophyta</taxon>
        <taxon>Magnoliopsida</taxon>
        <taxon>eudicotyledons</taxon>
        <taxon>Gunneridae</taxon>
        <taxon>Pentapetalae</taxon>
        <taxon>Dilleniales</taxon>
        <taxon>Dilleniaceae</taxon>
        <taxon>Dillenia</taxon>
    </lineage>
</organism>
<evidence type="ECO:0000259" key="4">
    <source>
        <dbReference type="PROSITE" id="PS51391"/>
    </source>
</evidence>
<dbReference type="GO" id="GO:0031124">
    <property type="term" value="P:mRNA 3'-end processing"/>
    <property type="evidence" value="ECO:0007669"/>
    <property type="project" value="TreeGrafter"/>
</dbReference>
<keyword evidence="6" id="KW-1185">Reference proteome</keyword>
<dbReference type="CDD" id="cd16981">
    <property type="entry name" value="CID_RPRD_like"/>
    <property type="match status" value="1"/>
</dbReference>
<feature type="region of interest" description="Disordered" evidence="3">
    <location>
        <begin position="257"/>
        <end position="277"/>
    </location>
</feature>
<dbReference type="GO" id="GO:0005634">
    <property type="term" value="C:nucleus"/>
    <property type="evidence" value="ECO:0007669"/>
    <property type="project" value="UniProtKB-ARBA"/>
</dbReference>
<proteinExistence type="predicted"/>
<evidence type="ECO:0000256" key="3">
    <source>
        <dbReference type="SAM" id="MobiDB-lite"/>
    </source>
</evidence>
<dbReference type="SUPFAM" id="SSF48464">
    <property type="entry name" value="ENTH/VHS domain"/>
    <property type="match status" value="1"/>
</dbReference>
<dbReference type="SMART" id="SM00582">
    <property type="entry name" value="RPR"/>
    <property type="match status" value="1"/>
</dbReference>
<feature type="region of interest" description="Disordered" evidence="3">
    <location>
        <begin position="414"/>
        <end position="458"/>
    </location>
</feature>
<evidence type="ECO:0000313" key="6">
    <source>
        <dbReference type="Proteomes" id="UP001370490"/>
    </source>
</evidence>
<dbReference type="PANTHER" id="PTHR12460:SF27">
    <property type="entry name" value="ENTH_VHS FAMILY PROTEIN"/>
    <property type="match status" value="1"/>
</dbReference>
<keyword evidence="1" id="KW-0507">mRNA processing</keyword>
<gene>
    <name evidence="5" type="ORF">RJ641_011265</name>
</gene>
<dbReference type="InterPro" id="IPR008942">
    <property type="entry name" value="ENTH_VHS"/>
</dbReference>